<dbReference type="KEGG" id="hpak:JT17_05190"/>
<dbReference type="PANTHER" id="PTHR33747:SF1">
    <property type="entry name" value="ADENYLATE CYCLASE-ASSOCIATED CAP C-TERMINAL DOMAIN-CONTAINING PROTEIN"/>
    <property type="match status" value="1"/>
</dbReference>
<dbReference type="Pfam" id="PF02810">
    <property type="entry name" value="SEC-C"/>
    <property type="match status" value="1"/>
</dbReference>
<dbReference type="SUPFAM" id="SSF103642">
    <property type="entry name" value="Sec-C motif"/>
    <property type="match status" value="1"/>
</dbReference>
<dbReference type="InterPro" id="IPR048469">
    <property type="entry name" value="YchJ-like_M"/>
</dbReference>
<dbReference type="InterPro" id="IPR004027">
    <property type="entry name" value="SEC_C_motif"/>
</dbReference>
<feature type="domain" description="YchJ-like middle NTF2-like" evidence="1">
    <location>
        <begin position="29"/>
        <end position="126"/>
    </location>
</feature>
<proteinExistence type="predicted"/>
<dbReference type="Gene3D" id="3.10.450.50">
    <property type="match status" value="1"/>
</dbReference>
<dbReference type="NCBIfam" id="NF002486">
    <property type="entry name" value="PRK01752.1"/>
    <property type="match status" value="1"/>
</dbReference>
<evidence type="ECO:0000313" key="3">
    <source>
        <dbReference type="Proteomes" id="UP000662736"/>
    </source>
</evidence>
<dbReference type="EMBL" id="CP071491">
    <property type="protein sequence ID" value="QSX17407.1"/>
    <property type="molecule type" value="Genomic_DNA"/>
</dbReference>
<sequence>MFYVCPCQSKLAYDECCKPFHFAQKLPITAEELMRSRYSAYTKVNIDYIVRTTLPAQQSLLDLKAIKDWSQKTQWIGLDIISNQENVTKIHSIVEFRAYFNTEDGVQIHHECSLFVNVDDRWYFFDPTVPMPAMKKLCICRSGKRFKDCCGRWI</sequence>
<gene>
    <name evidence="2" type="ORF">J1G54_02290</name>
</gene>
<dbReference type="InterPro" id="IPR032710">
    <property type="entry name" value="NTF2-like_dom_sf"/>
</dbReference>
<protein>
    <submittedName>
        <fullName evidence="2">YchJ family protein</fullName>
    </submittedName>
</protein>
<reference evidence="2" key="1">
    <citation type="submission" date="2021-03" db="EMBL/GenBank/DDBJ databases">
        <title>Characterization of a novel Integrative Conjugative Element in Glaesserella parasuis.</title>
        <authorList>
            <person name="Hu G."/>
            <person name="Sun H."/>
        </authorList>
    </citation>
    <scope>NUCLEOTIDE SEQUENCE</scope>
    <source>
        <strain evidence="2">GHP1807</strain>
    </source>
</reference>
<evidence type="ECO:0000259" key="1">
    <source>
        <dbReference type="Pfam" id="PF17775"/>
    </source>
</evidence>
<evidence type="ECO:0000313" key="2">
    <source>
        <dbReference type="EMBL" id="QSX17407.1"/>
    </source>
</evidence>
<dbReference type="SUPFAM" id="SSF54427">
    <property type="entry name" value="NTF2-like"/>
    <property type="match status" value="1"/>
</dbReference>
<dbReference type="RefSeq" id="WP_035493624.1">
    <property type="nucleotide sequence ID" value="NZ_CBCRUP010000044.1"/>
</dbReference>
<dbReference type="Proteomes" id="UP000662736">
    <property type="component" value="Chromosome"/>
</dbReference>
<dbReference type="Pfam" id="PF17775">
    <property type="entry name" value="YchJ_M-like"/>
    <property type="match status" value="1"/>
</dbReference>
<organism evidence="2 3">
    <name type="scientific">Glaesserella parasuis</name>
    <name type="common">Haemophilus parasuis</name>
    <dbReference type="NCBI Taxonomy" id="738"/>
    <lineage>
        <taxon>Bacteria</taxon>
        <taxon>Pseudomonadati</taxon>
        <taxon>Pseudomonadota</taxon>
        <taxon>Gammaproteobacteria</taxon>
        <taxon>Pasteurellales</taxon>
        <taxon>Pasteurellaceae</taxon>
        <taxon>Glaesserella</taxon>
    </lineage>
</organism>
<dbReference type="PANTHER" id="PTHR33747">
    <property type="entry name" value="UPF0225 PROTEIN SCO1677"/>
    <property type="match status" value="1"/>
</dbReference>
<accession>A0A1T0AAY4</accession>
<dbReference type="AlphaFoldDB" id="A0A1T0AAY4"/>
<name>A0A1T0AAY4_GLAPU</name>